<feature type="region of interest" description="Disordered" evidence="4">
    <location>
        <begin position="1"/>
        <end position="67"/>
    </location>
</feature>
<dbReference type="InterPro" id="IPR013725">
    <property type="entry name" value="DNA_replication_fac_RFC1_C"/>
</dbReference>
<feature type="domain" description="BRCT" evidence="5">
    <location>
        <begin position="216"/>
        <end position="304"/>
    </location>
</feature>
<reference evidence="6" key="1">
    <citation type="journal article" date="2023" name="Nat. Microbiol.">
        <title>Babesia duncani multi-omics identifies virulence factors and drug targets.</title>
        <authorList>
            <person name="Singh P."/>
            <person name="Lonardi S."/>
            <person name="Liang Q."/>
            <person name="Vydyam P."/>
            <person name="Khabirova E."/>
            <person name="Fang T."/>
            <person name="Gihaz S."/>
            <person name="Thekkiniath J."/>
            <person name="Munshi M."/>
            <person name="Abel S."/>
            <person name="Ciampossin L."/>
            <person name="Batugedara G."/>
            <person name="Gupta M."/>
            <person name="Lu X.M."/>
            <person name="Lenz T."/>
            <person name="Chakravarty S."/>
            <person name="Cornillot E."/>
            <person name="Hu Y."/>
            <person name="Ma W."/>
            <person name="Gonzalez L.M."/>
            <person name="Sanchez S."/>
            <person name="Estrada K."/>
            <person name="Sanchez-Flores A."/>
            <person name="Montero E."/>
            <person name="Harb O.S."/>
            <person name="Le Roch K.G."/>
            <person name="Mamoun C.B."/>
        </authorList>
    </citation>
    <scope>NUCLEOTIDE SEQUENCE</scope>
    <source>
        <strain evidence="6">WA1</strain>
    </source>
</reference>
<proteinExistence type="inferred from homology"/>
<dbReference type="InterPro" id="IPR043127">
    <property type="entry name" value="Sec-1-like_dom3a"/>
</dbReference>
<dbReference type="SUPFAM" id="SSF52540">
    <property type="entry name" value="P-loop containing nucleoside triphosphate hydrolases"/>
    <property type="match status" value="1"/>
</dbReference>
<dbReference type="GO" id="GO:0006260">
    <property type="term" value="P:DNA replication"/>
    <property type="evidence" value="ECO:0007669"/>
    <property type="project" value="UniProtKB-KW"/>
</dbReference>
<dbReference type="PANTHER" id="PTHR23389">
    <property type="entry name" value="CHROMOSOME TRANSMISSION FIDELITY FACTOR 18"/>
    <property type="match status" value="1"/>
</dbReference>
<feature type="region of interest" description="Disordered" evidence="4">
    <location>
        <begin position="817"/>
        <end position="847"/>
    </location>
</feature>
<dbReference type="Gene3D" id="3.40.50.10190">
    <property type="entry name" value="BRCT domain"/>
    <property type="match status" value="1"/>
</dbReference>
<evidence type="ECO:0000256" key="1">
    <source>
        <dbReference type="ARBA" id="ARBA00006116"/>
    </source>
</evidence>
<evidence type="ECO:0000313" key="6">
    <source>
        <dbReference type="EMBL" id="KAK2196062.1"/>
    </source>
</evidence>
<dbReference type="Gene3D" id="3.90.830.10">
    <property type="entry name" value="Syntaxin Binding Protein 1, Chain A, domain 2"/>
    <property type="match status" value="1"/>
</dbReference>
<keyword evidence="6" id="KW-0378">Hydrolase</keyword>
<dbReference type="InterPro" id="IPR001357">
    <property type="entry name" value="BRCT_dom"/>
</dbReference>
<dbReference type="GO" id="GO:0005634">
    <property type="term" value="C:nucleus"/>
    <property type="evidence" value="ECO:0007669"/>
    <property type="project" value="TreeGrafter"/>
</dbReference>
<dbReference type="GeneID" id="94336958"/>
<gene>
    <name evidence="6" type="ORF">BdWA1_002661</name>
</gene>
<dbReference type="InterPro" id="IPR001619">
    <property type="entry name" value="Sec1-like"/>
</dbReference>
<dbReference type="InterPro" id="IPR043154">
    <property type="entry name" value="Sec-1-like_dom1"/>
</dbReference>
<feature type="compositionally biased region" description="Basic and acidic residues" evidence="4">
    <location>
        <begin position="819"/>
        <end position="829"/>
    </location>
</feature>
<dbReference type="SMART" id="SM00292">
    <property type="entry name" value="BRCT"/>
    <property type="match status" value="1"/>
</dbReference>
<evidence type="ECO:0000256" key="2">
    <source>
        <dbReference type="ARBA" id="ARBA00009884"/>
    </source>
</evidence>
<dbReference type="Gene3D" id="3.40.50.2060">
    <property type="match status" value="1"/>
</dbReference>
<keyword evidence="3" id="KW-0235">DNA replication</keyword>
<keyword evidence="7" id="KW-1185">Reference proteome</keyword>
<dbReference type="Gene3D" id="1.25.40.60">
    <property type="match status" value="1"/>
</dbReference>
<name>A0AAD9UNP8_9APIC</name>
<dbReference type="InterPro" id="IPR008921">
    <property type="entry name" value="DNA_pol3_clamp-load_cplx_C"/>
</dbReference>
<comment type="caution">
    <text evidence="6">The sequence shown here is derived from an EMBL/GenBank/DDBJ whole genome shotgun (WGS) entry which is preliminary data.</text>
</comment>
<dbReference type="Pfam" id="PF00004">
    <property type="entry name" value="AAA"/>
    <property type="match status" value="1"/>
</dbReference>
<dbReference type="CDD" id="cd00009">
    <property type="entry name" value="AAA"/>
    <property type="match status" value="1"/>
</dbReference>
<dbReference type="InterPro" id="IPR027417">
    <property type="entry name" value="P-loop_NTPase"/>
</dbReference>
<evidence type="ECO:0000256" key="3">
    <source>
        <dbReference type="ARBA" id="ARBA00022705"/>
    </source>
</evidence>
<dbReference type="GO" id="GO:0005524">
    <property type="term" value="F:ATP binding"/>
    <property type="evidence" value="ECO:0007669"/>
    <property type="project" value="InterPro"/>
</dbReference>
<dbReference type="PANTHER" id="PTHR23389:SF6">
    <property type="entry name" value="REPLICATION FACTOR C SUBUNIT 1"/>
    <property type="match status" value="1"/>
</dbReference>
<dbReference type="GO" id="GO:0016887">
    <property type="term" value="F:ATP hydrolysis activity"/>
    <property type="evidence" value="ECO:0007669"/>
    <property type="project" value="InterPro"/>
</dbReference>
<dbReference type="InterPro" id="IPR036420">
    <property type="entry name" value="BRCT_dom_sf"/>
</dbReference>
<dbReference type="InterPro" id="IPR036045">
    <property type="entry name" value="Sec1-like_sf"/>
</dbReference>
<dbReference type="Gene3D" id="3.40.50.300">
    <property type="entry name" value="P-loop containing nucleotide triphosphate hydrolases"/>
    <property type="match status" value="1"/>
</dbReference>
<feature type="compositionally biased region" description="Basic and acidic residues" evidence="4">
    <location>
        <begin position="12"/>
        <end position="27"/>
    </location>
</feature>
<dbReference type="Pfam" id="PF08519">
    <property type="entry name" value="RFC1"/>
    <property type="match status" value="1"/>
</dbReference>
<dbReference type="InterPro" id="IPR003959">
    <property type="entry name" value="ATPase_AAA_core"/>
</dbReference>
<dbReference type="SUPFAM" id="SSF52113">
    <property type="entry name" value="BRCT domain"/>
    <property type="match status" value="1"/>
</dbReference>
<feature type="region of interest" description="Disordered" evidence="4">
    <location>
        <begin position="148"/>
        <end position="173"/>
    </location>
</feature>
<dbReference type="EMBL" id="JALLKP010000003">
    <property type="protein sequence ID" value="KAK2196062.1"/>
    <property type="molecule type" value="Genomic_DNA"/>
</dbReference>
<comment type="similarity">
    <text evidence="1">Belongs to the activator 1 large subunit family.</text>
</comment>
<protein>
    <submittedName>
        <fullName evidence="6">Bifunctional P-loop containing nucleoside triphosphate hydrolase/Sec1-like superfamily/ATPase</fullName>
    </submittedName>
</protein>
<comment type="similarity">
    <text evidence="2">Belongs to the STXBP/unc-18/SEC1 family.</text>
</comment>
<dbReference type="PROSITE" id="PS50172">
    <property type="entry name" value="BRCT"/>
    <property type="match status" value="1"/>
</dbReference>
<dbReference type="Proteomes" id="UP001214638">
    <property type="component" value="Unassembled WGS sequence"/>
</dbReference>
<dbReference type="Pfam" id="PF00995">
    <property type="entry name" value="Sec1"/>
    <property type="match status" value="1"/>
</dbReference>
<dbReference type="CDD" id="cd17748">
    <property type="entry name" value="BRCT_DNA_ligase_like"/>
    <property type="match status" value="1"/>
</dbReference>
<dbReference type="GO" id="GO:0003677">
    <property type="term" value="F:DNA binding"/>
    <property type="evidence" value="ECO:0007669"/>
    <property type="project" value="InterPro"/>
</dbReference>
<evidence type="ECO:0000313" key="7">
    <source>
        <dbReference type="Proteomes" id="UP001214638"/>
    </source>
</evidence>
<dbReference type="KEGG" id="bdw:94336958"/>
<dbReference type="SMART" id="SM00382">
    <property type="entry name" value="AAA"/>
    <property type="match status" value="1"/>
</dbReference>
<dbReference type="SUPFAM" id="SSF56815">
    <property type="entry name" value="Sec1/munc18-like (SM) proteins"/>
    <property type="match status" value="1"/>
</dbReference>
<dbReference type="GO" id="GO:0003689">
    <property type="term" value="F:DNA clamp loader activity"/>
    <property type="evidence" value="ECO:0007669"/>
    <property type="project" value="InterPro"/>
</dbReference>
<dbReference type="Gene3D" id="1.20.272.10">
    <property type="match status" value="1"/>
</dbReference>
<sequence length="1560" mass="173658">MDIRSFFGGLKPEYKPVKAPEEDKPVDSKLQTPIDQIEPKRKRRLKRHLFSDSDDSDSLTPIGPETGSVRGFIKDELGALGSEMGIDFEKKQCDASNLQTDINCWTSTKKELVDPFTHLEKSSSKRKSVDLDSYLDLLSTPEKAKNTMDASHATCTRAETKSRTKHNSPGCLAETLNKRESPQKKFVLSSTSSSPTIMQLFSQDSSGLSSAEASPEKRNGIEGLRFVFTGILKSLDRDTASANVRRMGGIVVSAVSGKTDYLVVGEILENGKHYTTGNKYKKATELNKTKGVGIVILNEDQFLSMCSMSCQAPVEAVATASTAPTISAEAKAPEASTGLVPSEHGLLLSERYRPRQLSDLCGNSASVAKLLSWLESWESVHVHGIKRDAQRHGNSDEAVNAPCALLSGQPGVGKTTCAKLVAAQCQYDCIEFNASDMRNKAAVERIAMLATGGTTLNVNGAQHANATNRCCLLLDEVDGMSGGDRGGLQAIAALIPKLKCPMICICNDRQNQKLTTLASKCLDIRFTPPTRDQFVRSIRRVIESEGFMQISGALIDNLYDECGGDLRHALNAIEFLCKSNDVSGGFKDSMPSRNLFETCRKIFKASDAYTNSQIQNLEQVYFLDYNIVPLFVQENYLKFCSIRLVDKLADTFALADNMDECLRRSQAFTLLVDLSILMIVYPVMKIRLERYMAGDRIYFPQILGRTSTRSKNRRLLGDIDKCLGGKSQVKGYNLVLDGYLDLVHDKIMGLINTDIEAAVTEISNFGLTRDLVVDGIASSLRLKSLDNVYQKIPTAKKSQLTRRMHALATRIFTGKRGRAGMDGESRNIQDDDFINDESSHHSESDEDQLLKVIPAKKPRAPTKRAKNTCEPKKQHFIINKLGFKLLLQSSEVKMSEENPFIFPGLVELMRLSFTSIFDRVRGAKILVLDSSSSRAISLVCTHSWLLEREVLLTVSLNDDLVNVGGDENLRHLRAVYLISGNLDSVQRACTHIRRGDALEYFVFFTSRVENSMLESLARADVFELVHGVYEYMVDVSVLNDWLFDLHAGDCRSLYSHGAYNCDDSISRVVQGLYCALCLCRQVPSIVYASDSASCRAVAMRLQSVLNNESIHTRPILESYNEYERIHGIRGSCCCIIIDRTSDMVTPLLNQWSYEAMLHEIVGLECNKANIEGTEYIFSRLHDDFYAEHAMSEFADVESALTELLKQSQQSCNSTNLLQLLEQVPKSNKLMSSAAKHVTALNTLSTAIQNEKLLDIGLLEQEMACGAISGKDALDQLGEFINDGTIPKFQKLRLALIYTLVYGSREERVNMLRDHLRLAKLEEYLPILNYLVPKARPQTDTNIIARAKNTINRSMMGVAGSTSPYMQHRSSLYTTLQMLLRGKLIGDYAAVPSVEGDEPTIPRNVSSILVFIVGGATFAEARDCRDLSLERGVPIRILGHQSKMPPPKKALDAFEVTHLERPRVSQLDEYQQILTGDQRREIKRPQLLKFTGGKRPLISAHLKGNLVATCLGVWCVFAFYATFRIMRPEGYEWVDEQRQRIQAAKAKLEKIEALEAKRAAD</sequence>
<organism evidence="6 7">
    <name type="scientific">Babesia duncani</name>
    <dbReference type="NCBI Taxonomy" id="323732"/>
    <lineage>
        <taxon>Eukaryota</taxon>
        <taxon>Sar</taxon>
        <taxon>Alveolata</taxon>
        <taxon>Apicomplexa</taxon>
        <taxon>Aconoidasida</taxon>
        <taxon>Piroplasmida</taxon>
        <taxon>Babesiidae</taxon>
        <taxon>Babesia</taxon>
    </lineage>
</organism>
<dbReference type="Gene3D" id="3.40.50.1910">
    <property type="match status" value="1"/>
</dbReference>
<accession>A0AAD9UNP8</accession>
<dbReference type="GO" id="GO:0016192">
    <property type="term" value="P:vesicle-mediated transport"/>
    <property type="evidence" value="ECO:0007669"/>
    <property type="project" value="InterPro"/>
</dbReference>
<dbReference type="InterPro" id="IPR027482">
    <property type="entry name" value="Sec1-like_dom2"/>
</dbReference>
<dbReference type="RefSeq" id="XP_067802904.1">
    <property type="nucleotide sequence ID" value="XM_067947682.1"/>
</dbReference>
<dbReference type="GO" id="GO:0005663">
    <property type="term" value="C:DNA replication factor C complex"/>
    <property type="evidence" value="ECO:0007669"/>
    <property type="project" value="InterPro"/>
</dbReference>
<dbReference type="FunFam" id="3.40.50.300:FF:000395">
    <property type="entry name" value="Replication factor C subunit 1"/>
    <property type="match status" value="1"/>
</dbReference>
<dbReference type="InterPro" id="IPR003593">
    <property type="entry name" value="AAA+_ATPase"/>
</dbReference>
<evidence type="ECO:0000256" key="4">
    <source>
        <dbReference type="SAM" id="MobiDB-lite"/>
    </source>
</evidence>
<evidence type="ECO:0000259" key="5">
    <source>
        <dbReference type="PROSITE" id="PS50172"/>
    </source>
</evidence>
<dbReference type="SUPFAM" id="SSF48019">
    <property type="entry name" value="post-AAA+ oligomerization domain-like"/>
    <property type="match status" value="1"/>
</dbReference>
<dbReference type="Pfam" id="PF00533">
    <property type="entry name" value="BRCT"/>
    <property type="match status" value="1"/>
</dbReference>